<reference evidence="1" key="1">
    <citation type="submission" date="2018-10" db="EMBL/GenBank/DDBJ databases">
        <title>Hidden diversity of soil giant viruses.</title>
        <authorList>
            <person name="Schulz F."/>
            <person name="Alteio L."/>
            <person name="Goudeau D."/>
            <person name="Ryan E.M."/>
            <person name="Malmstrom R.R."/>
            <person name="Blanchard J."/>
            <person name="Woyke T."/>
        </authorList>
    </citation>
    <scope>NUCLEOTIDE SEQUENCE</scope>
    <source>
        <strain evidence="1">TEV1</strain>
    </source>
</reference>
<organism evidence="1">
    <name type="scientific">Terrestrivirus sp</name>
    <dbReference type="NCBI Taxonomy" id="2487775"/>
    <lineage>
        <taxon>Viruses</taxon>
        <taxon>Varidnaviria</taxon>
        <taxon>Bamfordvirae</taxon>
        <taxon>Nucleocytoviricota</taxon>
        <taxon>Megaviricetes</taxon>
        <taxon>Imitervirales</taxon>
        <taxon>Mimiviridae</taxon>
        <taxon>Klosneuvirinae</taxon>
    </lineage>
</organism>
<gene>
    <name evidence="1" type="ORF">Terrestrivirus5_167</name>
</gene>
<proteinExistence type="predicted"/>
<evidence type="ECO:0000313" key="1">
    <source>
        <dbReference type="EMBL" id="AYV76345.1"/>
    </source>
</evidence>
<accession>A0A3G4ZNA2</accession>
<protein>
    <recommendedName>
        <fullName evidence="2">Nudix hydrolase domain-containing protein</fullName>
    </recommendedName>
</protein>
<name>A0A3G4ZNA2_9VIRU</name>
<dbReference type="EMBL" id="MK071983">
    <property type="protein sequence ID" value="AYV76345.1"/>
    <property type="molecule type" value="Genomic_DNA"/>
</dbReference>
<sequence length="371" mass="41582">MSAFSFYPNIVNPVFGNMPQKINVALPYTDPLFGPSYIGGPSINLNPENKYRQQRLNIHTPKVDIGIVGNKDQLYALMNGLSQLKTKTTYNNNEYRPITYDPNSFGQGSFSSQLQTQGAVTTGYSMYLNPSTNHHELVYNQNGNLTYYSGSGVVLFDTYMNRYGRNEPAVILFRSSYNGEYEELGGSVDNSDFDSTNGDNTLLKTATREAREESGNLFNIVNTDALYKANTTGAEAAWVERPYNDKVYRCYGIYVTGINQSWAYMFNQNIQKLRTNGAPKEWLESNDMQRFYINDIINCLSGNPRGSMNCSDAEGNMRVIAGRTKACLRMMLQKSINGYSAVEMCFNNPKTATVTTNNSTTFLNGTQSLTF</sequence>
<evidence type="ECO:0008006" key="2">
    <source>
        <dbReference type="Google" id="ProtNLM"/>
    </source>
</evidence>